<keyword evidence="3" id="KW-0479">Metal-binding</keyword>
<feature type="region of interest" description="Phosphopantothenate--cysteine ligase" evidence="3">
    <location>
        <begin position="198"/>
        <end position="412"/>
    </location>
</feature>
<keyword evidence="2 3" id="KW-0456">Lyase</keyword>
<keyword evidence="3 4" id="KW-0436">Ligase</keyword>
<comment type="cofactor">
    <cofactor evidence="3">
        <name>Mg(2+)</name>
        <dbReference type="ChEBI" id="CHEBI:18420"/>
    </cofactor>
</comment>
<dbReference type="NCBIfam" id="TIGR00521">
    <property type="entry name" value="coaBC_dfp"/>
    <property type="match status" value="1"/>
</dbReference>
<comment type="catalytic activity">
    <reaction evidence="3 4">
        <text>N-[(R)-4-phosphopantothenoyl]-L-cysteine + H(+) = (R)-4'-phosphopantetheine + CO2</text>
        <dbReference type="Rhea" id="RHEA:16793"/>
        <dbReference type="ChEBI" id="CHEBI:15378"/>
        <dbReference type="ChEBI" id="CHEBI:16526"/>
        <dbReference type="ChEBI" id="CHEBI:59458"/>
        <dbReference type="ChEBI" id="CHEBI:61723"/>
        <dbReference type="EC" id="4.1.1.36"/>
    </reaction>
</comment>
<feature type="binding site" evidence="3">
    <location>
        <position position="296"/>
    </location>
    <ligand>
        <name>CTP</name>
        <dbReference type="ChEBI" id="CHEBI:37563"/>
    </ligand>
</feature>
<feature type="domain" description="Flavoprotein" evidence="5">
    <location>
        <begin position="15"/>
        <end position="182"/>
    </location>
</feature>
<feature type="region of interest" description="Phosphopantothenoylcysteine decarboxylase" evidence="3">
    <location>
        <begin position="1"/>
        <end position="197"/>
    </location>
</feature>
<dbReference type="RefSeq" id="WP_170040002.1">
    <property type="nucleotide sequence ID" value="NZ_JABDTL010000002.1"/>
</dbReference>
<proteinExistence type="inferred from homology"/>
<feature type="binding site" evidence="3">
    <location>
        <position position="286"/>
    </location>
    <ligand>
        <name>CTP</name>
        <dbReference type="ChEBI" id="CHEBI:37563"/>
    </ligand>
</feature>
<feature type="binding site" evidence="3">
    <location>
        <position position="350"/>
    </location>
    <ligand>
        <name>CTP</name>
        <dbReference type="ChEBI" id="CHEBI:37563"/>
    </ligand>
</feature>
<dbReference type="InterPro" id="IPR005252">
    <property type="entry name" value="CoaBC"/>
</dbReference>
<dbReference type="GO" id="GO:0004633">
    <property type="term" value="F:phosphopantothenoylcysteine decarboxylase activity"/>
    <property type="evidence" value="ECO:0007669"/>
    <property type="project" value="UniProtKB-UniRule"/>
</dbReference>
<dbReference type="Proteomes" id="UP000582837">
    <property type="component" value="Unassembled WGS sequence"/>
</dbReference>
<evidence type="ECO:0000259" key="6">
    <source>
        <dbReference type="Pfam" id="PF04127"/>
    </source>
</evidence>
<comment type="cofactor">
    <cofactor evidence="3">
        <name>FMN</name>
        <dbReference type="ChEBI" id="CHEBI:58210"/>
    </cofactor>
    <text evidence="3">Binds 1 FMN per subunit.</text>
</comment>
<comment type="similarity">
    <text evidence="3 4">In the N-terminal section; belongs to the HFCD (homo-oligomeric flavin containing Cys decarboxylase) superfamily.</text>
</comment>
<dbReference type="EC" id="6.3.2.5" evidence="3"/>
<keyword evidence="1 3" id="KW-0210">Decarboxylase</keyword>
<evidence type="ECO:0000256" key="4">
    <source>
        <dbReference type="RuleBase" id="RU364078"/>
    </source>
</evidence>
<dbReference type="GO" id="GO:0010181">
    <property type="term" value="F:FMN binding"/>
    <property type="evidence" value="ECO:0007669"/>
    <property type="project" value="UniProtKB-UniRule"/>
</dbReference>
<dbReference type="EMBL" id="JACHIA010000020">
    <property type="protein sequence ID" value="MBB6072974.1"/>
    <property type="molecule type" value="Genomic_DNA"/>
</dbReference>
<name>A0A841H4R7_9BACT</name>
<dbReference type="PANTHER" id="PTHR14359">
    <property type="entry name" value="HOMO-OLIGOMERIC FLAVIN CONTAINING CYS DECARBOXYLASE FAMILY"/>
    <property type="match status" value="1"/>
</dbReference>
<keyword evidence="3" id="KW-0511">Multifunctional enzyme</keyword>
<dbReference type="Gene3D" id="3.40.50.10300">
    <property type="entry name" value="CoaB-like"/>
    <property type="match status" value="1"/>
</dbReference>
<evidence type="ECO:0000313" key="8">
    <source>
        <dbReference type="Proteomes" id="UP000582837"/>
    </source>
</evidence>
<feature type="binding site" evidence="3">
    <location>
        <position position="332"/>
    </location>
    <ligand>
        <name>CTP</name>
        <dbReference type="ChEBI" id="CHEBI:37563"/>
    </ligand>
</feature>
<protein>
    <recommendedName>
        <fullName evidence="3">Coenzyme A biosynthesis bifunctional protein CoaBC</fullName>
    </recommendedName>
    <alternativeName>
        <fullName evidence="3">DNA/pantothenate metabolism flavoprotein</fullName>
    </alternativeName>
    <alternativeName>
        <fullName evidence="3">Phosphopantothenoylcysteine synthetase/decarboxylase</fullName>
        <shortName evidence="3">PPCS-PPCDC</shortName>
    </alternativeName>
    <domain>
        <recommendedName>
            <fullName evidence="3">Phosphopantothenoylcysteine decarboxylase</fullName>
            <shortName evidence="3">PPC decarboxylase</shortName>
            <shortName evidence="3">PPC-DC</shortName>
            <ecNumber evidence="3">4.1.1.36</ecNumber>
        </recommendedName>
        <alternativeName>
            <fullName evidence="3">CoaC</fullName>
        </alternativeName>
    </domain>
    <domain>
        <recommendedName>
            <fullName evidence="3">Phosphopantothenate--cysteine ligase</fullName>
            <ecNumber evidence="3">6.3.2.5</ecNumber>
        </recommendedName>
        <alternativeName>
            <fullName evidence="3">CoaB</fullName>
        </alternativeName>
        <alternativeName>
            <fullName evidence="3">Phosphopantothenoylcysteine synthetase</fullName>
            <shortName evidence="3">PPC synthetase</shortName>
            <shortName evidence="3">PPC-S</shortName>
        </alternativeName>
    </domain>
</protein>
<comment type="similarity">
    <text evidence="3 4">In the C-terminal section; belongs to the PPC synthetase family.</text>
</comment>
<dbReference type="Pfam" id="PF04127">
    <property type="entry name" value="DFP"/>
    <property type="match status" value="1"/>
</dbReference>
<dbReference type="GO" id="GO:0015941">
    <property type="term" value="P:pantothenate catabolic process"/>
    <property type="evidence" value="ECO:0007669"/>
    <property type="project" value="InterPro"/>
</dbReference>
<keyword evidence="3 4" id="KW-0288">FMN</keyword>
<comment type="pathway">
    <text evidence="3 4">Cofactor biosynthesis; coenzyme A biosynthesis; CoA from (R)-pantothenate: step 3/5.</text>
</comment>
<feature type="domain" description="DNA/pantothenate metabolism flavoprotein C-terminal" evidence="6">
    <location>
        <begin position="193"/>
        <end position="404"/>
    </location>
</feature>
<organism evidence="7 8">
    <name type="scientific">Longimicrobium terrae</name>
    <dbReference type="NCBI Taxonomy" id="1639882"/>
    <lineage>
        <taxon>Bacteria</taxon>
        <taxon>Pseudomonadati</taxon>
        <taxon>Gemmatimonadota</taxon>
        <taxon>Longimicrobiia</taxon>
        <taxon>Longimicrobiales</taxon>
        <taxon>Longimicrobiaceae</taxon>
        <taxon>Longimicrobium</taxon>
    </lineage>
</organism>
<dbReference type="UniPathway" id="UPA00241">
    <property type="reaction ID" value="UER00353"/>
</dbReference>
<dbReference type="InterPro" id="IPR003382">
    <property type="entry name" value="Flavoprotein"/>
</dbReference>
<dbReference type="AlphaFoldDB" id="A0A841H4R7"/>
<comment type="function">
    <text evidence="4">Catalyzes two steps in the biosynthesis of coenzyme A. In the first step cysteine is conjugated to 4'-phosphopantothenate to form 4-phosphopantothenoylcysteine, in the latter compound is decarboxylated to form 4'-phosphopantotheine.</text>
</comment>
<comment type="caution">
    <text evidence="3">Lacks conserved residue(s) required for the propagation of feature annotation.</text>
</comment>
<dbReference type="InterPro" id="IPR036551">
    <property type="entry name" value="Flavin_trans-like"/>
</dbReference>
<dbReference type="Pfam" id="PF02441">
    <property type="entry name" value="Flavoprotein"/>
    <property type="match status" value="1"/>
</dbReference>
<evidence type="ECO:0000313" key="7">
    <source>
        <dbReference type="EMBL" id="MBB6072974.1"/>
    </source>
</evidence>
<dbReference type="HAMAP" id="MF_02225">
    <property type="entry name" value="CoaBC"/>
    <property type="match status" value="1"/>
</dbReference>
<sequence length="412" mass="43122">MPGPRSSRRPFTGRRVVLGVTGGIAAYKAITVARELTLAGAEVDVVLSAGALEFVRPLSFEALTGRPAYSSLYPQGDPLLHIRLARDADLVIIAPATANFLARAAAGMADDLMTAALLATAAPVVLVPAMNDRMYAHPATQGNLARLAEYGYRVAGPAVGPLAWGEGEGPGRMLEPEQIVAHAGRALEGRGALAGRVVVVTAGPTREPIDPVRFIGNRSSGRMGYEIAAAAWRRGAQTILIAGPSHLPVPEGVELRRVETAEQMRAAVAEALPAADTLVMSAAVADFRPANAATDKIKKEAGGVPQIVLEPTADVLRATRDVRPAGCVVVGFALETADVVENGRRKLHGKGLDLLVVNDATEPGAGFEVETNRVVLLQPDLPDEALPLMSKAEVADRILDRVESILTAEPGA</sequence>
<evidence type="ECO:0000256" key="3">
    <source>
        <dbReference type="HAMAP-Rule" id="MF_02225"/>
    </source>
</evidence>
<keyword evidence="3 4" id="KW-0285">Flavoprotein</keyword>
<accession>A0A841H4R7</accession>
<evidence type="ECO:0000256" key="2">
    <source>
        <dbReference type="ARBA" id="ARBA00023239"/>
    </source>
</evidence>
<dbReference type="SUPFAM" id="SSF52507">
    <property type="entry name" value="Homo-oligomeric flavin-containing Cys decarboxylases, HFCD"/>
    <property type="match status" value="1"/>
</dbReference>
<dbReference type="GO" id="GO:0004632">
    <property type="term" value="F:phosphopantothenate--cysteine ligase activity"/>
    <property type="evidence" value="ECO:0007669"/>
    <property type="project" value="UniProtKB-UniRule"/>
</dbReference>
<comment type="catalytic activity">
    <reaction evidence="3 4">
        <text>(R)-4'-phosphopantothenate + L-cysteine + CTP = N-[(R)-4-phosphopantothenoyl]-L-cysteine + CMP + diphosphate + H(+)</text>
        <dbReference type="Rhea" id="RHEA:19397"/>
        <dbReference type="ChEBI" id="CHEBI:10986"/>
        <dbReference type="ChEBI" id="CHEBI:15378"/>
        <dbReference type="ChEBI" id="CHEBI:33019"/>
        <dbReference type="ChEBI" id="CHEBI:35235"/>
        <dbReference type="ChEBI" id="CHEBI:37563"/>
        <dbReference type="ChEBI" id="CHEBI:59458"/>
        <dbReference type="ChEBI" id="CHEBI:60377"/>
        <dbReference type="EC" id="6.3.2.5"/>
    </reaction>
</comment>
<dbReference type="Gene3D" id="3.40.50.1950">
    <property type="entry name" value="Flavin prenyltransferase-like"/>
    <property type="match status" value="1"/>
</dbReference>
<gene>
    <name evidence="3" type="primary">coaBC</name>
    <name evidence="7" type="ORF">HNQ61_004640</name>
</gene>
<dbReference type="GO" id="GO:0046872">
    <property type="term" value="F:metal ion binding"/>
    <property type="evidence" value="ECO:0007669"/>
    <property type="project" value="UniProtKB-KW"/>
</dbReference>
<reference evidence="7 8" key="1">
    <citation type="submission" date="2020-08" db="EMBL/GenBank/DDBJ databases">
        <title>Genomic Encyclopedia of Type Strains, Phase IV (KMG-IV): sequencing the most valuable type-strain genomes for metagenomic binning, comparative biology and taxonomic classification.</title>
        <authorList>
            <person name="Goeker M."/>
        </authorList>
    </citation>
    <scope>NUCLEOTIDE SEQUENCE [LARGE SCALE GENOMIC DNA]</scope>
    <source>
        <strain evidence="7 8">DSM 29007</strain>
    </source>
</reference>
<dbReference type="EC" id="4.1.1.36" evidence="3"/>
<evidence type="ECO:0000259" key="5">
    <source>
        <dbReference type="Pfam" id="PF02441"/>
    </source>
</evidence>
<dbReference type="PANTHER" id="PTHR14359:SF6">
    <property type="entry name" value="PHOSPHOPANTOTHENOYLCYSTEINE DECARBOXYLASE"/>
    <property type="match status" value="1"/>
</dbReference>
<comment type="pathway">
    <text evidence="3 4">Cofactor biosynthesis; coenzyme A biosynthesis; CoA from (R)-pantothenate: step 2/5.</text>
</comment>
<dbReference type="InterPro" id="IPR007085">
    <property type="entry name" value="DNA/pantothenate-metab_flavo_C"/>
</dbReference>
<dbReference type="SUPFAM" id="SSF102645">
    <property type="entry name" value="CoaB-like"/>
    <property type="match status" value="1"/>
</dbReference>
<dbReference type="InterPro" id="IPR035929">
    <property type="entry name" value="CoaB-like_sf"/>
</dbReference>
<feature type="binding site" evidence="3">
    <location>
        <position position="346"/>
    </location>
    <ligand>
        <name>CTP</name>
        <dbReference type="ChEBI" id="CHEBI:37563"/>
    </ligand>
</feature>
<comment type="function">
    <text evidence="3">Catalyzes two sequential steps in the biosynthesis of coenzyme A. In the first step cysteine is conjugated to 4'-phosphopantothenate to form 4-phosphopantothenoylcysteine. In the second step the latter compound is decarboxylated to form 4'-phosphopantotheine.</text>
</comment>
<keyword evidence="8" id="KW-1185">Reference proteome</keyword>
<evidence type="ECO:0000256" key="1">
    <source>
        <dbReference type="ARBA" id="ARBA00022793"/>
    </source>
</evidence>
<dbReference type="GO" id="GO:0015937">
    <property type="term" value="P:coenzyme A biosynthetic process"/>
    <property type="evidence" value="ECO:0007669"/>
    <property type="project" value="UniProtKB-UniRule"/>
</dbReference>
<keyword evidence="3" id="KW-0460">Magnesium</keyword>
<comment type="caution">
    <text evidence="7">The sequence shown here is derived from an EMBL/GenBank/DDBJ whole genome shotgun (WGS) entry which is preliminary data.</text>
</comment>
<dbReference type="GO" id="GO:0071513">
    <property type="term" value="C:phosphopantothenoylcysteine decarboxylase complex"/>
    <property type="evidence" value="ECO:0007669"/>
    <property type="project" value="TreeGrafter"/>
</dbReference>